<evidence type="ECO:0000313" key="3">
    <source>
        <dbReference type="Proteomes" id="UP000588068"/>
    </source>
</evidence>
<accession>A0A841HJP0</accession>
<feature type="signal peptide" evidence="1">
    <location>
        <begin position="1"/>
        <end position="24"/>
    </location>
</feature>
<dbReference type="EMBL" id="JACHHZ010000002">
    <property type="protein sequence ID" value="MBB6092599.1"/>
    <property type="molecule type" value="Genomic_DNA"/>
</dbReference>
<evidence type="ECO:0000256" key="1">
    <source>
        <dbReference type="SAM" id="SignalP"/>
    </source>
</evidence>
<evidence type="ECO:0000313" key="2">
    <source>
        <dbReference type="EMBL" id="MBB6092599.1"/>
    </source>
</evidence>
<protein>
    <recommendedName>
        <fullName evidence="4">Cytochrome c domain-containing protein</fullName>
    </recommendedName>
</protein>
<comment type="caution">
    <text evidence="2">The sequence shown here is derived from an EMBL/GenBank/DDBJ whole genome shotgun (WGS) entry which is preliminary data.</text>
</comment>
<dbReference type="Gene3D" id="2.40.160.10">
    <property type="entry name" value="Porin"/>
    <property type="match status" value="1"/>
</dbReference>
<name>A0A841HJP0_9GAMM</name>
<gene>
    <name evidence="2" type="ORF">HNQ60_001477</name>
</gene>
<dbReference type="Proteomes" id="UP000588068">
    <property type="component" value="Unassembled WGS sequence"/>
</dbReference>
<reference evidence="2 3" key="1">
    <citation type="submission" date="2020-08" db="EMBL/GenBank/DDBJ databases">
        <title>Genomic Encyclopedia of Type Strains, Phase IV (KMG-IV): sequencing the most valuable type-strain genomes for metagenomic binning, comparative biology and taxonomic classification.</title>
        <authorList>
            <person name="Goeker M."/>
        </authorList>
    </citation>
    <scope>NUCLEOTIDE SEQUENCE [LARGE SCALE GENOMIC DNA]</scope>
    <source>
        <strain evidence="2 3">DSM 26723</strain>
    </source>
</reference>
<keyword evidence="3" id="KW-1185">Reference proteome</keyword>
<dbReference type="AlphaFoldDB" id="A0A841HJP0"/>
<organism evidence="2 3">
    <name type="scientific">Povalibacter uvarum</name>
    <dbReference type="NCBI Taxonomy" id="732238"/>
    <lineage>
        <taxon>Bacteria</taxon>
        <taxon>Pseudomonadati</taxon>
        <taxon>Pseudomonadota</taxon>
        <taxon>Gammaproteobacteria</taxon>
        <taxon>Steroidobacterales</taxon>
        <taxon>Steroidobacteraceae</taxon>
        <taxon>Povalibacter</taxon>
    </lineage>
</organism>
<dbReference type="InterPro" id="IPR023614">
    <property type="entry name" value="Porin_dom_sf"/>
</dbReference>
<sequence>MNGRVALLCFLCLLCPLVSGLALGEPYFAVQQGLKCAACHVNPSGGGMRNAFGNTWARTSLPARAIDLGVGEEWTGNLNRFVAVGANLRASGTYVDTPNQDSQSAFDVDEARLYLELTAIPDRLAIYLDQRVAPGGSSNLEAYGRYWFANRQWYVKAGQMYLPYGLRLEDDSAFIRQVPGINFDTPDRGVEVGLETAHWSAQFAATNGTAAGPEDDEGKQFSARVEFVQSVWRLGASYNFNDADVGERQLAGLFAGMRTGPIAWLAEADYVKDEGFAAGERNQWVGLLEANWLISQGNNLKITAEFFEPDDDVDEDEQDRYSAVWEYTPIQFLQLRLGVRIYDGIPQNDLQNRKLAFLQMNAFF</sequence>
<evidence type="ECO:0008006" key="4">
    <source>
        <dbReference type="Google" id="ProtNLM"/>
    </source>
</evidence>
<dbReference type="SUPFAM" id="SSF56935">
    <property type="entry name" value="Porins"/>
    <property type="match status" value="1"/>
</dbReference>
<feature type="chain" id="PRO_5032787415" description="Cytochrome c domain-containing protein" evidence="1">
    <location>
        <begin position="25"/>
        <end position="364"/>
    </location>
</feature>
<dbReference type="RefSeq" id="WP_184330387.1">
    <property type="nucleotide sequence ID" value="NZ_JACHHZ010000002.1"/>
</dbReference>
<proteinExistence type="predicted"/>
<keyword evidence="1" id="KW-0732">Signal</keyword>